<feature type="region of interest" description="Disordered" evidence="1">
    <location>
        <begin position="780"/>
        <end position="857"/>
    </location>
</feature>
<feature type="region of interest" description="Disordered" evidence="1">
    <location>
        <begin position="308"/>
        <end position="470"/>
    </location>
</feature>
<dbReference type="SUPFAM" id="SSF53474">
    <property type="entry name" value="alpha/beta-Hydrolases"/>
    <property type="match status" value="1"/>
</dbReference>
<dbReference type="PANTHER" id="PTHR42103">
    <property type="entry name" value="ALPHA/BETA-HYDROLASES SUPERFAMILY PROTEIN"/>
    <property type="match status" value="1"/>
</dbReference>
<gene>
    <name evidence="3" type="ORF">MSP1404_LOCUS3359</name>
</gene>
<dbReference type="AlphaFoldDB" id="A0A7S0KHY8"/>
<feature type="compositionally biased region" description="Basic and acidic residues" evidence="1">
    <location>
        <begin position="646"/>
        <end position="656"/>
    </location>
</feature>
<feature type="region of interest" description="Disordered" evidence="1">
    <location>
        <begin position="646"/>
        <end position="669"/>
    </location>
</feature>
<proteinExistence type="predicted"/>
<feature type="compositionally biased region" description="Basic and acidic residues" evidence="1">
    <location>
        <begin position="807"/>
        <end position="838"/>
    </location>
</feature>
<feature type="region of interest" description="Disordered" evidence="1">
    <location>
        <begin position="748"/>
        <end position="767"/>
    </location>
</feature>
<sequence length="857" mass="92404">MGNCQSGASCAAGMSAPKELNPMDANPAELLNLGPDAVAFFAKGGRSYYDDAPTTAGDRCAPGKDEEMMMKILSSGDVELEGLVNRGGRWMSRAGNLGGPSGDGDKTGTCVVMCHPHPYLGGNMRNPLMTHLARRLAQNGITAVRFNFRGVGFSGGKRTWARVAERDDACAAVRHAARLPWIDPTRVFLFGYSFGSAVALAALDELGDECAGFAGCAHPWGVRAMLVPGQPPCDSVKPKLFFHAVDDVVVGAKFVGTRGGSTERNPELARLRQPRRAMALKRDHSFAGGYVNVCEVLMEWFDNPRFGSGHPSSSSDEGGLQRVRGSDSPESFSSEGSGGGGSRGQKYDHRRSARGDGQRLGLWDSQDLSGFRTDSTSSLSQHAQGERKSLRDGLPTIASLGRGQSLRSSLSTGSGGSGLSTGTDSDVSLDSQGRPRHRVGPRARHVPGDATPDYRVHGGKFPMPGDRTPDYRHALNDSTMEPRYRHVLPVGDHAVQEYMRARLRQDRPSSEMTDTEGSSAVDDEFGGGISEDDSSRVGVWSVDGAPPLVRPDQPPPGSRRAIPAPDVLPDVSKILKTANSREGSQNGQNPLLKGVLEKEGIMAEYRRANEQVNQIPRADASSGSEVDAPVGQLSKFADNQRSILKRESSVGKKMDRLNAPPPPPDPEDAENRTALLKIFGGKSRNPFRRAATAVMAANRFVAAGQKRVIWADTTAEGQPIVDTNSRKPTRRNFRAAARATMAMNRFKTATEPNHEKPHFGWYGKAPMDPEARRAMNYRYIPGSRSNSPSGSVVDDAGGSRSRSGSRSGEHSRSRSGSRSREHSRSPSRERSWDSDRSNAGRTPRAGHRVQTHSGSRF</sequence>
<dbReference type="Pfam" id="PF12146">
    <property type="entry name" value="Hydrolase_4"/>
    <property type="match status" value="1"/>
</dbReference>
<protein>
    <recommendedName>
        <fullName evidence="2">Serine aminopeptidase S33 domain-containing protein</fullName>
    </recommendedName>
</protein>
<dbReference type="InterPro" id="IPR022742">
    <property type="entry name" value="Hydrolase_4"/>
</dbReference>
<accession>A0A7S0KHY8</accession>
<feature type="compositionally biased region" description="Basic residues" evidence="1">
    <location>
        <begin position="434"/>
        <end position="445"/>
    </location>
</feature>
<feature type="domain" description="Serine aminopeptidase S33" evidence="2">
    <location>
        <begin position="128"/>
        <end position="223"/>
    </location>
</feature>
<organism evidence="3">
    <name type="scientific">Micromonas pusilla</name>
    <name type="common">Picoplanktonic green alga</name>
    <name type="synonym">Chromulina pusilla</name>
    <dbReference type="NCBI Taxonomy" id="38833"/>
    <lineage>
        <taxon>Eukaryota</taxon>
        <taxon>Viridiplantae</taxon>
        <taxon>Chlorophyta</taxon>
        <taxon>Mamiellophyceae</taxon>
        <taxon>Mamiellales</taxon>
        <taxon>Mamiellaceae</taxon>
        <taxon>Micromonas</taxon>
    </lineage>
</organism>
<feature type="compositionally biased region" description="Low complexity" evidence="1">
    <location>
        <begin position="399"/>
        <end position="412"/>
    </location>
</feature>
<feature type="region of interest" description="Disordered" evidence="1">
    <location>
        <begin position="505"/>
        <end position="566"/>
    </location>
</feature>
<evidence type="ECO:0000256" key="1">
    <source>
        <dbReference type="SAM" id="MobiDB-lite"/>
    </source>
</evidence>
<dbReference type="PANTHER" id="PTHR42103:SF2">
    <property type="entry name" value="AB HYDROLASE-1 DOMAIN-CONTAINING PROTEIN"/>
    <property type="match status" value="1"/>
</dbReference>
<name>A0A7S0KHY8_MICPS</name>
<reference evidence="3" key="1">
    <citation type="submission" date="2021-01" db="EMBL/GenBank/DDBJ databases">
        <authorList>
            <person name="Corre E."/>
            <person name="Pelletier E."/>
            <person name="Niang G."/>
            <person name="Scheremetjew M."/>
            <person name="Finn R."/>
            <person name="Kale V."/>
            <person name="Holt S."/>
            <person name="Cochrane G."/>
            <person name="Meng A."/>
            <person name="Brown T."/>
            <person name="Cohen L."/>
        </authorList>
    </citation>
    <scope>NUCLEOTIDE SEQUENCE</scope>
    <source>
        <strain evidence="3">CCMP494</strain>
    </source>
</reference>
<dbReference type="InterPro" id="IPR029058">
    <property type="entry name" value="AB_hydrolase_fold"/>
</dbReference>
<evidence type="ECO:0000259" key="2">
    <source>
        <dbReference type="Pfam" id="PF12146"/>
    </source>
</evidence>
<feature type="compositionally biased region" description="Pro residues" evidence="1">
    <location>
        <begin position="548"/>
        <end position="557"/>
    </location>
</feature>
<feature type="compositionally biased region" description="Polar residues" evidence="1">
    <location>
        <begin position="366"/>
        <end position="383"/>
    </location>
</feature>
<dbReference type="EMBL" id="HBEV01004407">
    <property type="protein sequence ID" value="CAD8581973.1"/>
    <property type="molecule type" value="Transcribed_RNA"/>
</dbReference>
<evidence type="ECO:0000313" key="3">
    <source>
        <dbReference type="EMBL" id="CAD8581973.1"/>
    </source>
</evidence>
<dbReference type="Gene3D" id="3.40.50.1820">
    <property type="entry name" value="alpha/beta hydrolase"/>
    <property type="match status" value="1"/>
</dbReference>
<feature type="compositionally biased region" description="Low complexity" evidence="1">
    <location>
        <begin position="326"/>
        <end position="335"/>
    </location>
</feature>